<name>A0A0M4CI53_9CORY</name>
<organism evidence="2 3">
    <name type="scientific">Corynebacterium deserti GIMN1.010</name>
    <dbReference type="NCBI Taxonomy" id="931089"/>
    <lineage>
        <taxon>Bacteria</taxon>
        <taxon>Bacillati</taxon>
        <taxon>Actinomycetota</taxon>
        <taxon>Actinomycetes</taxon>
        <taxon>Mycobacteriales</taxon>
        <taxon>Corynebacteriaceae</taxon>
        <taxon>Corynebacterium</taxon>
    </lineage>
</organism>
<evidence type="ECO:0000313" key="3">
    <source>
        <dbReference type="Proteomes" id="UP000068067"/>
    </source>
</evidence>
<dbReference type="AlphaFoldDB" id="A0A0M4CI53"/>
<dbReference type="Pfam" id="PF10544">
    <property type="entry name" value="T5orf172"/>
    <property type="match status" value="1"/>
</dbReference>
<dbReference type="PATRIC" id="fig|931089.4.peg.2654"/>
<dbReference type="EMBL" id="CP009220">
    <property type="protein sequence ID" value="ALC06965.1"/>
    <property type="molecule type" value="Genomic_DNA"/>
</dbReference>
<dbReference type="InterPro" id="IPR018306">
    <property type="entry name" value="Phage_T5_Orf172_DNA-bd"/>
</dbReference>
<gene>
    <name evidence="2" type="ORF">CDES_13105</name>
</gene>
<dbReference type="OrthoDB" id="9814995at2"/>
<dbReference type="SMART" id="SM00974">
    <property type="entry name" value="T5orf172"/>
    <property type="match status" value="1"/>
</dbReference>
<sequence length="394" mass="44597">MSENHDDFDFDALDAIFESDLDGLLDTPEKPKPVTSLDRLQRAFSEVMDFYREHGRLPDPDTREIAERKLGARLFGIQADEEKKEALVELDEFGLLEMSEAPSSLDELMDSDDLDLLGDDSGILDISDLPVAESELREFEAAARERCDDFEQFKPLFKQQHAKLSSGELTLAQFKGLPSVTQGKYFVLGGLLLYVAEVGESTIVQSGSREREKQRLRVIFENGTESSMYRQSLAIRLHEKDGQAVVRTSLSAEEIFEEDKETGHIYVLSSESEDPTVKGIPNLYKIGFSRSEVQKRIRNAANDPTYLMAPVKVEDDYKVYNVQPSKVEALIHKLFAAARLNLSQVDGSGKDYDPSEWFIVPLEEVQKGIDLIVNGDVIHYYYDRQQQKLVPNEV</sequence>
<proteinExistence type="predicted"/>
<keyword evidence="3" id="KW-1185">Reference proteome</keyword>
<evidence type="ECO:0000259" key="1">
    <source>
        <dbReference type="SMART" id="SM00974"/>
    </source>
</evidence>
<dbReference type="RefSeq" id="WP_053545844.1">
    <property type="nucleotide sequence ID" value="NZ_CP009220.1"/>
</dbReference>
<dbReference type="Proteomes" id="UP000068067">
    <property type="component" value="Chromosome"/>
</dbReference>
<accession>A0A0M4CI53</accession>
<dbReference type="KEGG" id="cdx:CDES_13105"/>
<dbReference type="STRING" id="931089.CDES_13105"/>
<feature type="domain" description="Bacteriophage T5 Orf172 DNA-binding" evidence="1">
    <location>
        <begin position="278"/>
        <end position="372"/>
    </location>
</feature>
<protein>
    <recommendedName>
        <fullName evidence="1">Bacteriophage T5 Orf172 DNA-binding domain-containing protein</fullName>
    </recommendedName>
</protein>
<evidence type="ECO:0000313" key="2">
    <source>
        <dbReference type="EMBL" id="ALC06965.1"/>
    </source>
</evidence>
<reference evidence="2 3" key="1">
    <citation type="submission" date="2014-08" db="EMBL/GenBank/DDBJ databases">
        <title>Complete genome sequence of Corynebacterium deserti GIMN1.010 (=DSM 45689), isolated from desert sand in western China.</title>
        <authorList>
            <person name="Ruckert C."/>
            <person name="Albersmeier A."/>
            <person name="Kalinowski J."/>
        </authorList>
    </citation>
    <scope>NUCLEOTIDE SEQUENCE [LARGE SCALE GENOMIC DNA]</scope>
    <source>
        <strain evidence="2 3">GIMN1.010</strain>
    </source>
</reference>